<gene>
    <name evidence="1" type="ORF">MC7420_1105</name>
</gene>
<protein>
    <submittedName>
        <fullName evidence="1">Uncharacterized protein</fullName>
    </submittedName>
</protein>
<name>B4VXH9_9CYAN</name>
<dbReference type="HOGENOM" id="CLU_3006388_0_0_3"/>
<dbReference type="AlphaFoldDB" id="B4VXH9"/>
<dbReference type="Proteomes" id="UP000003835">
    <property type="component" value="Unassembled WGS sequence"/>
</dbReference>
<reference evidence="1 2" key="1">
    <citation type="submission" date="2008-07" db="EMBL/GenBank/DDBJ databases">
        <authorList>
            <person name="Tandeau de Marsac N."/>
            <person name="Ferriera S."/>
            <person name="Johnson J."/>
            <person name="Kravitz S."/>
            <person name="Beeson K."/>
            <person name="Sutton G."/>
            <person name="Rogers Y.-H."/>
            <person name="Friedman R."/>
            <person name="Frazier M."/>
            <person name="Venter J.C."/>
        </authorList>
    </citation>
    <scope>NUCLEOTIDE SEQUENCE [LARGE SCALE GENOMIC DNA]</scope>
    <source>
        <strain evidence="1 2">PCC 7420</strain>
    </source>
</reference>
<dbReference type="EMBL" id="DS989858">
    <property type="protein sequence ID" value="EDX73309.1"/>
    <property type="molecule type" value="Genomic_DNA"/>
</dbReference>
<evidence type="ECO:0000313" key="1">
    <source>
        <dbReference type="EMBL" id="EDX73309.1"/>
    </source>
</evidence>
<sequence>MCSKPYLQNWWIERFQILVTRRRKFHRTPIAGKDETCPIIRMLILRILQHLPFDLL</sequence>
<organism evidence="1 2">
    <name type="scientific">Coleofasciculus chthonoplastes PCC 7420</name>
    <dbReference type="NCBI Taxonomy" id="118168"/>
    <lineage>
        <taxon>Bacteria</taxon>
        <taxon>Bacillati</taxon>
        <taxon>Cyanobacteriota</taxon>
        <taxon>Cyanophyceae</taxon>
        <taxon>Coleofasciculales</taxon>
        <taxon>Coleofasciculaceae</taxon>
        <taxon>Coleofasciculus</taxon>
    </lineage>
</organism>
<accession>B4VXH9</accession>
<keyword evidence="2" id="KW-1185">Reference proteome</keyword>
<proteinExistence type="predicted"/>
<dbReference type="STRING" id="118168.MC7420_1105"/>
<evidence type="ECO:0000313" key="2">
    <source>
        <dbReference type="Proteomes" id="UP000003835"/>
    </source>
</evidence>